<dbReference type="RefSeq" id="WP_313979303.1">
    <property type="nucleotide sequence ID" value="NZ_JASJOS010000005.1"/>
</dbReference>
<dbReference type="Proteomes" id="UP001241110">
    <property type="component" value="Unassembled WGS sequence"/>
</dbReference>
<accession>A0AAE3QLE1</accession>
<dbReference type="InterPro" id="IPR019587">
    <property type="entry name" value="Polyketide_cyclase/dehydratase"/>
</dbReference>
<gene>
    <name evidence="1" type="ORF">QNI16_13370</name>
</gene>
<dbReference type="SUPFAM" id="SSF55961">
    <property type="entry name" value="Bet v1-like"/>
    <property type="match status" value="1"/>
</dbReference>
<proteinExistence type="predicted"/>
<dbReference type="Pfam" id="PF10604">
    <property type="entry name" value="Polyketide_cyc2"/>
    <property type="match status" value="1"/>
</dbReference>
<dbReference type="CDD" id="cd07812">
    <property type="entry name" value="SRPBCC"/>
    <property type="match status" value="1"/>
</dbReference>
<evidence type="ECO:0000313" key="2">
    <source>
        <dbReference type="Proteomes" id="UP001241110"/>
    </source>
</evidence>
<name>A0AAE3QLE1_9BACT</name>
<dbReference type="Gene3D" id="3.30.530.20">
    <property type="match status" value="1"/>
</dbReference>
<evidence type="ECO:0000313" key="1">
    <source>
        <dbReference type="EMBL" id="MDJ1481482.1"/>
    </source>
</evidence>
<organism evidence="1 2">
    <name type="scientific">Xanthocytophaga flava</name>
    <dbReference type="NCBI Taxonomy" id="3048013"/>
    <lineage>
        <taxon>Bacteria</taxon>
        <taxon>Pseudomonadati</taxon>
        <taxon>Bacteroidota</taxon>
        <taxon>Cytophagia</taxon>
        <taxon>Cytophagales</taxon>
        <taxon>Rhodocytophagaceae</taxon>
        <taxon>Xanthocytophaga</taxon>
    </lineage>
</organism>
<sequence length="160" mass="18847">MKNTIKFSEKILIHESATKVFDYTQDYTNRLKWDTFLTKADLIEGATRAGKGVKAYCVARNGLGMETEYVTFNRPRVTAIKMTKGPFLFKTFLGSWTFKELSASQTEVIFLYSFELRFPFYIFRYFVNRNLRKNVRQRLIDLKTCIENKSDIDLVRQDFA</sequence>
<comment type="caution">
    <text evidence="1">The sequence shown here is derived from an EMBL/GenBank/DDBJ whole genome shotgun (WGS) entry which is preliminary data.</text>
</comment>
<dbReference type="EMBL" id="JASJOS010000005">
    <property type="protein sequence ID" value="MDJ1481482.1"/>
    <property type="molecule type" value="Genomic_DNA"/>
</dbReference>
<protein>
    <submittedName>
        <fullName evidence="1">SRPBCC family protein</fullName>
    </submittedName>
</protein>
<reference evidence="1" key="1">
    <citation type="submission" date="2023-05" db="EMBL/GenBank/DDBJ databases">
        <authorList>
            <person name="Zhang X."/>
        </authorList>
    </citation>
    <scope>NUCLEOTIDE SEQUENCE</scope>
    <source>
        <strain evidence="1">YF14B1</strain>
    </source>
</reference>
<dbReference type="InterPro" id="IPR023393">
    <property type="entry name" value="START-like_dom_sf"/>
</dbReference>
<dbReference type="AlphaFoldDB" id="A0AAE3QLE1"/>